<feature type="domain" description="Protein kinase" evidence="12">
    <location>
        <begin position="232"/>
        <end position="546"/>
    </location>
</feature>
<sequence length="546" mass="61293">MPKLTLDNSFRFLSQEETTSYYFHSESIETIIQNLESDWLQKFAGEAHIQADLMGWINMLVKISEVVDDAVEKQMTNPHVKLWLGELQNLACDVEYLFDEFQTEAFRSKLLQLDDEFDSLAKTKVMEIHTRLQGIASQIDLLGLKGISGGKSRNVRKRLSTISLVSEAKEYGGVKALVSALMVSEAKGYCGVKALVSALRGRGGVRNPGPAISARPIIKIDDIAFLREEDSLASLEQIGAGGCGKVYKAEVPGSCGKVIAIKKIDQPPMAATELLKVQSCLINKKMRQIKNEIITAGRIWHRNIQPLQAHVTRPDCHLLVSEFMKNGSLHDILYDVSQGRRELDWLARHRIAQGVASGLEYLHLCHRPRIIHRDIKPANVLIDDDMEARISDFGLARLLPDGHTQIRTSYLDFGLVDTHVTPDGRCITSNVAGTVGYIAPEYHLTLTFSEKCDIYSFGVLLAVLVMGKFPYDDFFEQTKKMSLVRWMTNVLTSKNPNRAIDSKLLGNGYEEQMLLVLKIAYFCTLDDPKERPSSKDVRCMLSQIKY</sequence>
<accession>A0A2H5QWL6</accession>
<dbReference type="EMBL" id="BDQV01001059">
    <property type="protein sequence ID" value="GAY69016.1"/>
    <property type="molecule type" value="Genomic_DNA"/>
</dbReference>
<evidence type="ECO:0000256" key="4">
    <source>
        <dbReference type="ARBA" id="ARBA00022729"/>
    </source>
</evidence>
<name>A0A2H5QWL6_CITUN</name>
<dbReference type="InterPro" id="IPR041118">
    <property type="entry name" value="Rx_N"/>
</dbReference>
<keyword evidence="2" id="KW-0433">Leucine-rich repeat</keyword>
<evidence type="ECO:0000313" key="13">
    <source>
        <dbReference type="EMBL" id="GAY69016.1"/>
    </source>
</evidence>
<keyword evidence="5" id="KW-0677">Repeat</keyword>
<dbReference type="GO" id="GO:0005524">
    <property type="term" value="F:ATP binding"/>
    <property type="evidence" value="ECO:0007669"/>
    <property type="project" value="InterPro"/>
</dbReference>
<dbReference type="Gene3D" id="1.10.510.10">
    <property type="entry name" value="Transferase(Phosphotransferase) domain 1"/>
    <property type="match status" value="1"/>
</dbReference>
<dbReference type="InterPro" id="IPR000719">
    <property type="entry name" value="Prot_kinase_dom"/>
</dbReference>
<dbReference type="GO" id="GO:0004672">
    <property type="term" value="F:protein kinase activity"/>
    <property type="evidence" value="ECO:0007669"/>
    <property type="project" value="InterPro"/>
</dbReference>
<comment type="subcellular location">
    <subcellularLocation>
        <location evidence="1">Membrane</location>
        <topology evidence="1">Single-pass membrane protein</topology>
    </subcellularLocation>
</comment>
<evidence type="ECO:0000256" key="3">
    <source>
        <dbReference type="ARBA" id="ARBA00022692"/>
    </source>
</evidence>
<evidence type="ECO:0000256" key="8">
    <source>
        <dbReference type="ARBA" id="ARBA00022989"/>
    </source>
</evidence>
<evidence type="ECO:0000256" key="11">
    <source>
        <dbReference type="ARBA" id="ARBA00023180"/>
    </source>
</evidence>
<dbReference type="AlphaFoldDB" id="A0A2H5QWL6"/>
<dbReference type="FunFam" id="1.10.510.10:FF:000479">
    <property type="entry name" value="Leucine-rich repeat receptor-like protein kinase"/>
    <property type="match status" value="1"/>
</dbReference>
<evidence type="ECO:0000259" key="12">
    <source>
        <dbReference type="PROSITE" id="PS50011"/>
    </source>
</evidence>
<dbReference type="Gene3D" id="3.30.200.20">
    <property type="entry name" value="Phosphorylase Kinase, domain 1"/>
    <property type="match status" value="1"/>
</dbReference>
<reference evidence="13 14" key="1">
    <citation type="journal article" date="2017" name="Front. Genet.">
        <title>Draft sequencing of the heterozygous diploid genome of Satsuma (Citrus unshiu Marc.) using a hybrid assembly approach.</title>
        <authorList>
            <person name="Shimizu T."/>
            <person name="Tanizawa Y."/>
            <person name="Mochizuki T."/>
            <person name="Nagasaki H."/>
            <person name="Yoshioka T."/>
            <person name="Toyoda A."/>
            <person name="Fujiyama A."/>
            <person name="Kaminuma E."/>
            <person name="Nakamura Y."/>
        </authorList>
    </citation>
    <scope>NUCLEOTIDE SEQUENCE [LARGE SCALE GENOMIC DNA]</scope>
    <source>
        <strain evidence="14">cv. Miyagawa wase</strain>
    </source>
</reference>
<proteinExistence type="predicted"/>
<dbReference type="PANTHER" id="PTHR48055">
    <property type="entry name" value="LEUCINE-RICH REPEAT RECEPTOR PROTEIN KINASE EMS1"/>
    <property type="match status" value="1"/>
</dbReference>
<dbReference type="InterPro" id="IPR011009">
    <property type="entry name" value="Kinase-like_dom_sf"/>
</dbReference>
<keyword evidence="9" id="KW-0472">Membrane</keyword>
<keyword evidence="10" id="KW-0675">Receptor</keyword>
<keyword evidence="8" id="KW-1133">Transmembrane helix</keyword>
<gene>
    <name evidence="13" type="ORF">CUMW_268690</name>
</gene>
<dbReference type="InterPro" id="IPR008271">
    <property type="entry name" value="Ser/Thr_kinase_AS"/>
</dbReference>
<keyword evidence="3" id="KW-0812">Transmembrane</keyword>
<keyword evidence="6" id="KW-0547">Nucleotide-binding</keyword>
<dbReference type="InterPro" id="IPR051564">
    <property type="entry name" value="LRR_receptor-like_kinase"/>
</dbReference>
<evidence type="ECO:0000256" key="6">
    <source>
        <dbReference type="ARBA" id="ARBA00022741"/>
    </source>
</evidence>
<keyword evidence="11" id="KW-0325">Glycoprotein</keyword>
<evidence type="ECO:0000256" key="9">
    <source>
        <dbReference type="ARBA" id="ARBA00023136"/>
    </source>
</evidence>
<comment type="caution">
    <text evidence="13">The sequence shown here is derived from an EMBL/GenBank/DDBJ whole genome shotgun (WGS) entry which is preliminary data.</text>
</comment>
<evidence type="ECO:0000256" key="1">
    <source>
        <dbReference type="ARBA" id="ARBA00004167"/>
    </source>
</evidence>
<dbReference type="PANTHER" id="PTHR48055:SF22">
    <property type="entry name" value="LEUCINE-RICH REPEAT RECEPTOR-LIKE SERINE_THREONINE_TYROSINE-PROTEIN KINASE SOBIR1"/>
    <property type="match status" value="1"/>
</dbReference>
<organism evidence="13 14">
    <name type="scientific">Citrus unshiu</name>
    <name type="common">Satsuma mandarin</name>
    <name type="synonym">Citrus nobilis var. unshiu</name>
    <dbReference type="NCBI Taxonomy" id="55188"/>
    <lineage>
        <taxon>Eukaryota</taxon>
        <taxon>Viridiplantae</taxon>
        <taxon>Streptophyta</taxon>
        <taxon>Embryophyta</taxon>
        <taxon>Tracheophyta</taxon>
        <taxon>Spermatophyta</taxon>
        <taxon>Magnoliopsida</taxon>
        <taxon>eudicotyledons</taxon>
        <taxon>Gunneridae</taxon>
        <taxon>Pentapetalae</taxon>
        <taxon>rosids</taxon>
        <taxon>malvids</taxon>
        <taxon>Sapindales</taxon>
        <taxon>Rutaceae</taxon>
        <taxon>Aurantioideae</taxon>
        <taxon>Citrus</taxon>
    </lineage>
</organism>
<dbReference type="PROSITE" id="PS50011">
    <property type="entry name" value="PROTEIN_KINASE_DOM"/>
    <property type="match status" value="1"/>
</dbReference>
<evidence type="ECO:0000313" key="14">
    <source>
        <dbReference type="Proteomes" id="UP000236630"/>
    </source>
</evidence>
<keyword evidence="14" id="KW-1185">Reference proteome</keyword>
<evidence type="ECO:0000256" key="5">
    <source>
        <dbReference type="ARBA" id="ARBA00022737"/>
    </source>
</evidence>
<protein>
    <recommendedName>
        <fullName evidence="12">Protein kinase domain-containing protein</fullName>
    </recommendedName>
</protein>
<keyword evidence="4" id="KW-0732">Signal</keyword>
<dbReference type="GO" id="GO:0006952">
    <property type="term" value="P:defense response"/>
    <property type="evidence" value="ECO:0007669"/>
    <property type="project" value="UniProtKB-KW"/>
</dbReference>
<dbReference type="Proteomes" id="UP000236630">
    <property type="component" value="Unassembled WGS sequence"/>
</dbReference>
<dbReference type="SMART" id="SM00220">
    <property type="entry name" value="S_TKc"/>
    <property type="match status" value="1"/>
</dbReference>
<keyword evidence="7" id="KW-0611">Plant defense</keyword>
<evidence type="ECO:0000256" key="10">
    <source>
        <dbReference type="ARBA" id="ARBA00023170"/>
    </source>
</evidence>
<dbReference type="SUPFAM" id="SSF56112">
    <property type="entry name" value="Protein kinase-like (PK-like)"/>
    <property type="match status" value="1"/>
</dbReference>
<dbReference type="PROSITE" id="PS00108">
    <property type="entry name" value="PROTEIN_KINASE_ST"/>
    <property type="match status" value="1"/>
</dbReference>
<dbReference type="Pfam" id="PF18052">
    <property type="entry name" value="Rx_N"/>
    <property type="match status" value="1"/>
</dbReference>
<dbReference type="STRING" id="55188.A0A2H5QWL6"/>
<dbReference type="Pfam" id="PF00069">
    <property type="entry name" value="Pkinase"/>
    <property type="match status" value="1"/>
</dbReference>
<evidence type="ECO:0000256" key="7">
    <source>
        <dbReference type="ARBA" id="ARBA00022821"/>
    </source>
</evidence>
<evidence type="ECO:0000256" key="2">
    <source>
        <dbReference type="ARBA" id="ARBA00022614"/>
    </source>
</evidence>
<dbReference type="GO" id="GO:0016020">
    <property type="term" value="C:membrane"/>
    <property type="evidence" value="ECO:0007669"/>
    <property type="project" value="UniProtKB-SubCell"/>
</dbReference>
<dbReference type="Gene3D" id="1.20.5.4130">
    <property type="match status" value="1"/>
</dbReference>